<name>A0A553IJ71_ACHLA</name>
<evidence type="ECO:0000256" key="1">
    <source>
        <dbReference type="SAM" id="Coils"/>
    </source>
</evidence>
<sequence>MALDGIYTHYLIKELNQSVENTRVESVWLNGLMFVFSLYAQKQRHHLVINLNASFTSTYLTTQPPSKKDTSNFLNQLKKYLEGGILKNITQYQSDRVIEFNFTVYDFIYGPVERKLIFEAMGRHANLYLIEQGKIIDLYKKMFVLEGRHLIPNATFGYFLSDKLDAKDYVFDPLATPKDITNKYLGISLRLANYLQLTGKHPFEIEVKPTLSIDDNKSYFFNLFGSNTKSFNTLSEALDSRVMLQKDEKSVYRSFISNQLKKLEKKHIQLTKQLDQAHQMLEDKAKGDLIYASGHNLRDKLPFIGDIVLDDQISLTSNAQKFYNNYQKGKRAIDYLEPELHKVLSEIEIFENYLVELELTDNESLSDFKEILDPYGFMKQKNKKNKPTRHKVKVLTLKVDDTTYFIGKNAHQNAHLVNQIGLANDYWFHVKDAPGSHILVRTPDLTEKVLRTSAMLAAYFSSQKASSSIPVNYTLFRFVSKIGGKPASFVKIKNEKTIYIDIDQTIVYNLLQNA</sequence>
<dbReference type="GO" id="GO:1990112">
    <property type="term" value="C:RQC complex"/>
    <property type="evidence" value="ECO:0007669"/>
    <property type="project" value="TreeGrafter"/>
</dbReference>
<dbReference type="InterPro" id="IPR051608">
    <property type="entry name" value="RQC_Subunit_NEMF"/>
</dbReference>
<evidence type="ECO:0000313" key="3">
    <source>
        <dbReference type="EMBL" id="TRY00245.1"/>
    </source>
</evidence>
<dbReference type="PANTHER" id="PTHR15239">
    <property type="entry name" value="NUCLEAR EXPORT MEDIATOR FACTOR NEMF"/>
    <property type="match status" value="1"/>
</dbReference>
<keyword evidence="1" id="KW-0175">Coiled coil</keyword>
<reference evidence="3 4" key="1">
    <citation type="submission" date="2019-07" db="EMBL/GenBank/DDBJ databases">
        <title>Genome sequence of Acholeplasma laidlawii strain with increased resistance to erythromycin.</title>
        <authorList>
            <person name="Medvedeva E.S."/>
            <person name="Baranova N.B."/>
            <person name="Siniagina M.N."/>
            <person name="Mouzykantov A."/>
            <person name="Chernova O.A."/>
            <person name="Chernov V.M."/>
        </authorList>
    </citation>
    <scope>NUCLEOTIDE SEQUENCE [LARGE SCALE GENOMIC DNA]</scope>
    <source>
        <strain evidence="3 4">PG8REry</strain>
    </source>
</reference>
<comment type="caution">
    <text evidence="3">The sequence shown here is derived from an EMBL/GenBank/DDBJ whole genome shotgun (WGS) entry which is preliminary data.</text>
</comment>
<dbReference type="Pfam" id="PF05670">
    <property type="entry name" value="NFACT-R_1"/>
    <property type="match status" value="1"/>
</dbReference>
<evidence type="ECO:0000259" key="2">
    <source>
        <dbReference type="Pfam" id="PF05670"/>
    </source>
</evidence>
<feature type="domain" description="NFACT RNA-binding" evidence="2">
    <location>
        <begin position="398"/>
        <end position="483"/>
    </location>
</feature>
<feature type="coiled-coil region" evidence="1">
    <location>
        <begin position="253"/>
        <end position="280"/>
    </location>
</feature>
<dbReference type="RefSeq" id="WP_069569319.1">
    <property type="nucleotide sequence ID" value="NZ_JACAOE010000001.1"/>
</dbReference>
<dbReference type="Gene3D" id="2.30.310.10">
    <property type="entry name" value="ibrinogen binding protein from staphylococcus aureus domain"/>
    <property type="match status" value="1"/>
</dbReference>
<dbReference type="Pfam" id="PF05833">
    <property type="entry name" value="NFACT_N"/>
    <property type="match status" value="2"/>
</dbReference>
<evidence type="ECO:0000313" key="4">
    <source>
        <dbReference type="Proteomes" id="UP000315938"/>
    </source>
</evidence>
<dbReference type="GO" id="GO:0072344">
    <property type="term" value="P:rescue of stalled ribosome"/>
    <property type="evidence" value="ECO:0007669"/>
    <property type="project" value="TreeGrafter"/>
</dbReference>
<accession>A0A553IJ71</accession>
<dbReference type="GO" id="GO:0043023">
    <property type="term" value="F:ribosomal large subunit binding"/>
    <property type="evidence" value="ECO:0007669"/>
    <property type="project" value="TreeGrafter"/>
</dbReference>
<gene>
    <name evidence="3" type="ORF">FNV44_04130</name>
</gene>
<organism evidence="3 4">
    <name type="scientific">Acholeplasma laidlawii</name>
    <dbReference type="NCBI Taxonomy" id="2148"/>
    <lineage>
        <taxon>Bacteria</taxon>
        <taxon>Bacillati</taxon>
        <taxon>Mycoplasmatota</taxon>
        <taxon>Mollicutes</taxon>
        <taxon>Acholeplasmatales</taxon>
        <taxon>Acholeplasmataceae</taxon>
        <taxon>Acholeplasma</taxon>
    </lineage>
</organism>
<proteinExistence type="predicted"/>
<dbReference type="PANTHER" id="PTHR15239:SF6">
    <property type="entry name" value="RIBOSOME QUALITY CONTROL COMPLEX SUBUNIT NEMF"/>
    <property type="match status" value="1"/>
</dbReference>
<dbReference type="InterPro" id="IPR008532">
    <property type="entry name" value="NFACT_RNA-bd"/>
</dbReference>
<dbReference type="Proteomes" id="UP000315938">
    <property type="component" value="Unassembled WGS sequence"/>
</dbReference>
<dbReference type="GO" id="GO:0000049">
    <property type="term" value="F:tRNA binding"/>
    <property type="evidence" value="ECO:0007669"/>
    <property type="project" value="TreeGrafter"/>
</dbReference>
<dbReference type="AlphaFoldDB" id="A0A553IJ71"/>
<protein>
    <submittedName>
        <fullName evidence="3">DUF814 domain-containing protein</fullName>
    </submittedName>
</protein>
<dbReference type="EMBL" id="VKID01000001">
    <property type="protein sequence ID" value="TRY00245.1"/>
    <property type="molecule type" value="Genomic_DNA"/>
</dbReference>